<dbReference type="EMBL" id="DTDJ01000028">
    <property type="protein sequence ID" value="HGL17491.1"/>
    <property type="molecule type" value="Genomic_DNA"/>
</dbReference>
<sequence>MKLVLLIFLVSQLSQDFLRKVARRDLNGDGIEENIRLVYADQEGNFSINIGSIEYSNKLSDSVDGFILVDVNENDKFLEVAIHTPGPSDDDEYLILRYKGNEIKVLGKLTRWPYFMRNGIVYVDDWMGFWKKREKFVLNPKTEQLEKVPQEFYYVGIEATVAKSFPIYQTRENKEVVANLKEKSKILIILCDPSDSNTFKHQYLIKSESGILGWASLESFEDKLEGLPWAD</sequence>
<dbReference type="AlphaFoldDB" id="A0A7V3ZXY3"/>
<organism evidence="1">
    <name type="scientific">candidate division WOR-3 bacterium</name>
    <dbReference type="NCBI Taxonomy" id="2052148"/>
    <lineage>
        <taxon>Bacteria</taxon>
        <taxon>Bacteria division WOR-3</taxon>
    </lineage>
</organism>
<reference evidence="1" key="1">
    <citation type="journal article" date="2020" name="mSystems">
        <title>Genome- and Community-Level Interaction Insights into Carbon Utilization and Element Cycling Functions of Hydrothermarchaeota in Hydrothermal Sediment.</title>
        <authorList>
            <person name="Zhou Z."/>
            <person name="Liu Y."/>
            <person name="Xu W."/>
            <person name="Pan J."/>
            <person name="Luo Z.H."/>
            <person name="Li M."/>
        </authorList>
    </citation>
    <scope>NUCLEOTIDE SEQUENCE [LARGE SCALE GENOMIC DNA]</scope>
    <source>
        <strain evidence="1">SpSt-69</strain>
    </source>
</reference>
<name>A0A7V3ZXY3_UNCW3</name>
<proteinExistence type="predicted"/>
<protein>
    <submittedName>
        <fullName evidence="1">Uncharacterized protein</fullName>
    </submittedName>
</protein>
<comment type="caution">
    <text evidence="1">The sequence shown here is derived from an EMBL/GenBank/DDBJ whole genome shotgun (WGS) entry which is preliminary data.</text>
</comment>
<evidence type="ECO:0000313" key="1">
    <source>
        <dbReference type="EMBL" id="HGL17491.1"/>
    </source>
</evidence>
<gene>
    <name evidence="1" type="ORF">ENU66_04085</name>
</gene>
<accession>A0A7V3ZXY3</accession>